<protein>
    <recommendedName>
        <fullName evidence="1">DUF6598 domain-containing protein</fullName>
    </recommendedName>
</protein>
<dbReference type="PANTHER" id="PTHR33065:SF111">
    <property type="entry name" value="DUF6598 DOMAIN-CONTAINING PROTEIN"/>
    <property type="match status" value="1"/>
</dbReference>
<sequence length="326" mass="35924">MGPPGHWGPGAAAPPASPQGRPCLEAYFAACYRHKWSWAHRRGAGSSYEDTTGIPAMRFTDAEPAWDAHPTGTLQIFSFKVAAIAGELRWPLEVYGLIAIRDHLDRSRNIIFARGRDNCQTITSMDPYLTLAGPTRAPVLSHVSDTVRFELVLKVKSGTNESEDKDLSLLAAKFRTFNPNYSRVIKEVATSKLSRIEWAFAVLAKSVEATINIQVTRGSWPDGCRGIFSASTISLYGRKVPLLSLEDGKLPLTTDGMINLSRNVACVEINGRLKISVATQYTNGEQVTTEDETIFRPRKFGRSCAILMVRSCEMKVIVAWSLVTTS</sequence>
<evidence type="ECO:0000313" key="2">
    <source>
        <dbReference type="EnsemblPlants" id="EMT26318"/>
    </source>
</evidence>
<dbReference type="AlphaFoldDB" id="M8BWZ8"/>
<dbReference type="InterPro" id="IPR046533">
    <property type="entry name" value="DUF6598"/>
</dbReference>
<dbReference type="Pfam" id="PF20241">
    <property type="entry name" value="DUF6598"/>
    <property type="match status" value="1"/>
</dbReference>
<organism evidence="2">
    <name type="scientific">Aegilops tauschii</name>
    <name type="common">Tausch's goatgrass</name>
    <name type="synonym">Aegilops squarrosa</name>
    <dbReference type="NCBI Taxonomy" id="37682"/>
    <lineage>
        <taxon>Eukaryota</taxon>
        <taxon>Viridiplantae</taxon>
        <taxon>Streptophyta</taxon>
        <taxon>Embryophyta</taxon>
        <taxon>Tracheophyta</taxon>
        <taxon>Spermatophyta</taxon>
        <taxon>Magnoliopsida</taxon>
        <taxon>Liliopsida</taxon>
        <taxon>Poales</taxon>
        <taxon>Poaceae</taxon>
        <taxon>BOP clade</taxon>
        <taxon>Pooideae</taxon>
        <taxon>Triticodae</taxon>
        <taxon>Triticeae</taxon>
        <taxon>Triticinae</taxon>
        <taxon>Aegilops</taxon>
    </lineage>
</organism>
<proteinExistence type="predicted"/>
<dbReference type="ExpressionAtlas" id="M8BWZ8">
    <property type="expression patterns" value="baseline"/>
</dbReference>
<accession>M8BWZ8</accession>
<feature type="domain" description="DUF6598" evidence="1">
    <location>
        <begin position="73"/>
        <end position="318"/>
    </location>
</feature>
<name>M8BWZ8_AEGTA</name>
<evidence type="ECO:0000259" key="1">
    <source>
        <dbReference type="Pfam" id="PF20241"/>
    </source>
</evidence>
<dbReference type="EnsemblPlants" id="EMT26318">
    <property type="protein sequence ID" value="EMT26318"/>
    <property type="gene ID" value="F775_12991"/>
</dbReference>
<reference evidence="2" key="1">
    <citation type="submission" date="2015-06" db="UniProtKB">
        <authorList>
            <consortium name="EnsemblPlants"/>
        </authorList>
    </citation>
    <scope>IDENTIFICATION</scope>
</reference>
<dbReference type="PANTHER" id="PTHR33065">
    <property type="entry name" value="OS07G0486400 PROTEIN"/>
    <property type="match status" value="1"/>
</dbReference>